<comment type="subunit">
    <text evidence="4">Homodimer.</text>
</comment>
<evidence type="ECO:0000256" key="13">
    <source>
        <dbReference type="ARBA" id="ARBA00041069"/>
    </source>
</evidence>
<feature type="domain" description="Mannosidase Ig/CBM-like" evidence="17">
    <location>
        <begin position="682"/>
        <end position="776"/>
    </location>
</feature>
<dbReference type="GO" id="GO:0004567">
    <property type="term" value="F:beta-mannosidase activity"/>
    <property type="evidence" value="ECO:0007669"/>
    <property type="project" value="UniProtKB-EC"/>
</dbReference>
<evidence type="ECO:0000256" key="5">
    <source>
        <dbReference type="ARBA" id="ARBA00012754"/>
    </source>
</evidence>
<dbReference type="InterPro" id="IPR050887">
    <property type="entry name" value="Beta-mannosidase_GH2"/>
</dbReference>
<organism evidence="19 20">
    <name type="scientific">Canariomyces notabilis</name>
    <dbReference type="NCBI Taxonomy" id="2074819"/>
    <lineage>
        <taxon>Eukaryota</taxon>
        <taxon>Fungi</taxon>
        <taxon>Dikarya</taxon>
        <taxon>Ascomycota</taxon>
        <taxon>Pezizomycotina</taxon>
        <taxon>Sordariomycetes</taxon>
        <taxon>Sordariomycetidae</taxon>
        <taxon>Sordariales</taxon>
        <taxon>Chaetomiaceae</taxon>
        <taxon>Canariomyces</taxon>
    </lineage>
</organism>
<dbReference type="Gene3D" id="2.60.40.10">
    <property type="entry name" value="Immunoglobulins"/>
    <property type="match status" value="2"/>
</dbReference>
<evidence type="ECO:0000313" key="20">
    <source>
        <dbReference type="Proteomes" id="UP001302812"/>
    </source>
</evidence>
<dbReference type="GO" id="GO:0006516">
    <property type="term" value="P:glycoprotein catabolic process"/>
    <property type="evidence" value="ECO:0007669"/>
    <property type="project" value="TreeGrafter"/>
</dbReference>
<comment type="catalytic activity">
    <reaction evidence="1">
        <text>Hydrolysis of terminal, non-reducing beta-D-mannose residues in beta-D-mannosides.</text>
        <dbReference type="EC" id="3.2.1.25"/>
    </reaction>
</comment>
<dbReference type="SUPFAM" id="SSF51445">
    <property type="entry name" value="(Trans)glycosidases"/>
    <property type="match status" value="1"/>
</dbReference>
<evidence type="ECO:0000256" key="11">
    <source>
        <dbReference type="ARBA" id="ARBA00023326"/>
    </source>
</evidence>
<name>A0AAN6TLK0_9PEZI</name>
<evidence type="ECO:0000259" key="18">
    <source>
        <dbReference type="Pfam" id="PF22666"/>
    </source>
</evidence>
<reference evidence="19" key="2">
    <citation type="submission" date="2023-05" db="EMBL/GenBank/DDBJ databases">
        <authorList>
            <consortium name="Lawrence Berkeley National Laboratory"/>
            <person name="Steindorff A."/>
            <person name="Hensen N."/>
            <person name="Bonometti L."/>
            <person name="Westerberg I."/>
            <person name="Brannstrom I.O."/>
            <person name="Guillou S."/>
            <person name="Cros-Aarteil S."/>
            <person name="Calhoun S."/>
            <person name="Haridas S."/>
            <person name="Kuo A."/>
            <person name="Mondo S."/>
            <person name="Pangilinan J."/>
            <person name="Riley R."/>
            <person name="Labutti K."/>
            <person name="Andreopoulos B."/>
            <person name="Lipzen A."/>
            <person name="Chen C."/>
            <person name="Yanf M."/>
            <person name="Daum C."/>
            <person name="Ng V."/>
            <person name="Clum A."/>
            <person name="Ohm R."/>
            <person name="Martin F."/>
            <person name="Silar P."/>
            <person name="Natvig D."/>
            <person name="Lalanne C."/>
            <person name="Gautier V."/>
            <person name="Ament-Velasquez S.L."/>
            <person name="Kruys A."/>
            <person name="Hutchinson M.I."/>
            <person name="Powell A.J."/>
            <person name="Barry K."/>
            <person name="Miller A.N."/>
            <person name="Grigoriev I.V."/>
            <person name="Debuchy R."/>
            <person name="Gladieux P."/>
            <person name="Thoren M.H."/>
            <person name="Johannesson H."/>
        </authorList>
    </citation>
    <scope>NUCLEOTIDE SEQUENCE</scope>
    <source>
        <strain evidence="19">CBS 508.74</strain>
    </source>
</reference>
<dbReference type="InterPro" id="IPR041447">
    <property type="entry name" value="Mannosidase_ig"/>
</dbReference>
<dbReference type="SUPFAM" id="SSF49303">
    <property type="entry name" value="beta-Galactosidase/glucuronidase domain"/>
    <property type="match status" value="2"/>
</dbReference>
<dbReference type="GeneID" id="89933172"/>
<keyword evidence="20" id="KW-1185">Reference proteome</keyword>
<evidence type="ECO:0000256" key="6">
    <source>
        <dbReference type="ARBA" id="ARBA00022525"/>
    </source>
</evidence>
<dbReference type="PANTHER" id="PTHR43730">
    <property type="entry name" value="BETA-MANNOSIDASE"/>
    <property type="match status" value="1"/>
</dbReference>
<feature type="domain" description="Glycoside hydrolase family 2 immunoglobulin-like beta-sandwich" evidence="15">
    <location>
        <begin position="193"/>
        <end position="294"/>
    </location>
</feature>
<dbReference type="FunFam" id="2.60.120.260:FF:000118">
    <property type="entry name" value="Beta-mannosidase B"/>
    <property type="match status" value="1"/>
</dbReference>
<evidence type="ECO:0000256" key="2">
    <source>
        <dbReference type="ARBA" id="ARBA00004613"/>
    </source>
</evidence>
<dbReference type="InterPro" id="IPR017853">
    <property type="entry name" value="GH"/>
</dbReference>
<sequence>MASRLVIPIDKSWEFRQADKTDAEFLPVSQFPTNVHLDLLHHGLIPDPFIGKNELLVQWIGEVPWTYRTSFKAQDVPAGAKAVLAFDGLDTFATVLLNATKILEVDNMFLPERVDVTSLLKEENELVITFDSAYLRGWKLVEKYPDHKWGCWNGDSARLAVRKAQYHFGWDWGPTLLTCGPWRPINLEIYESRIADLSAESVVEKSLKSADVKLVAETEGKADKVRFEIALDGKQIASQTTDCTSGAAAVAFLIQDPELWYPIRYGKQPLYDIKATLLSGEHEVDAISKRIGLRRAQLIQRPLKEQPGTSFFFEVNNIPIYCGGSDWIPADNFIPRISRQKYFDWVKLVAEGNQFMLRVWGGGIYEEQAFYDACDELGILVWQDFMFGCGNYPAWPELLKSIDREARENIKLLRHHPSIIIWAGNNEDYQYQESAGLTYDYENKDAESWLKTDFPARYIYEKVLPDACADLIPGTFYHPGSPWGAGRNTHDATVGDIHQWNVWHGTQEKWQNFDKLVGRFVSEFGMQAFPSVKTIDAYLPLGKDDPDRYPQSSTVDFHNKAEGHERRIALYLVENLRYAPDPLEHFVYSTQLMQGECLASAYRLWKRQWKGPGREYCGGALVWQTNDCWPVTSWSIADYYLRPKLAYFTVKREMAPVSIGITRRTHRHPRDKYTRVHIDEQTQIEVWGSNLTLEDLTVDCVLKAWDVETGEETFSKTVSAKQLLPENRSTEIVALDVPVRKQNVGEEGRTVVAAYLVQTDGKQIARYVNWPEPLKYLHLQKPKELRAQLNADATAVEISAEVPVKGVALECEDDGVTFDDNLVDIVPGEVVTIGVKGASAGTKIETRYLGML</sequence>
<dbReference type="InterPro" id="IPR054593">
    <property type="entry name" value="Beta-mannosidase-like_N2"/>
</dbReference>
<evidence type="ECO:0000256" key="12">
    <source>
        <dbReference type="ARBA" id="ARBA00038429"/>
    </source>
</evidence>
<keyword evidence="11" id="KW-0624">Polysaccharide degradation</keyword>
<keyword evidence="6" id="KW-0964">Secreted</keyword>
<dbReference type="Pfam" id="PF22666">
    <property type="entry name" value="Glyco_hydro_2_N2"/>
    <property type="match status" value="1"/>
</dbReference>
<evidence type="ECO:0000256" key="1">
    <source>
        <dbReference type="ARBA" id="ARBA00000829"/>
    </source>
</evidence>
<dbReference type="InterPro" id="IPR008979">
    <property type="entry name" value="Galactose-bd-like_sf"/>
</dbReference>
<evidence type="ECO:0000256" key="14">
    <source>
        <dbReference type="ARBA" id="ARBA00041614"/>
    </source>
</evidence>
<dbReference type="GO" id="GO:0000272">
    <property type="term" value="P:polysaccharide catabolic process"/>
    <property type="evidence" value="ECO:0007669"/>
    <property type="project" value="UniProtKB-KW"/>
</dbReference>
<dbReference type="EMBL" id="MU853333">
    <property type="protein sequence ID" value="KAK4116659.1"/>
    <property type="molecule type" value="Genomic_DNA"/>
</dbReference>
<protein>
    <recommendedName>
        <fullName evidence="13">Beta-mannosidase B</fullName>
        <ecNumber evidence="5">3.2.1.25</ecNumber>
    </recommendedName>
    <alternativeName>
        <fullName evidence="14">Mannanase B</fullName>
    </alternativeName>
</protein>
<feature type="domain" description="Beta-mannosidase Ig-fold" evidence="16">
    <location>
        <begin position="781"/>
        <end position="837"/>
    </location>
</feature>
<reference evidence="19" key="1">
    <citation type="journal article" date="2023" name="Mol. Phylogenet. Evol.">
        <title>Genome-scale phylogeny and comparative genomics of the fungal order Sordariales.</title>
        <authorList>
            <person name="Hensen N."/>
            <person name="Bonometti L."/>
            <person name="Westerberg I."/>
            <person name="Brannstrom I.O."/>
            <person name="Guillou S."/>
            <person name="Cros-Aarteil S."/>
            <person name="Calhoun S."/>
            <person name="Haridas S."/>
            <person name="Kuo A."/>
            <person name="Mondo S."/>
            <person name="Pangilinan J."/>
            <person name="Riley R."/>
            <person name="LaButti K."/>
            <person name="Andreopoulos B."/>
            <person name="Lipzen A."/>
            <person name="Chen C."/>
            <person name="Yan M."/>
            <person name="Daum C."/>
            <person name="Ng V."/>
            <person name="Clum A."/>
            <person name="Steindorff A."/>
            <person name="Ohm R.A."/>
            <person name="Martin F."/>
            <person name="Silar P."/>
            <person name="Natvig D.O."/>
            <person name="Lalanne C."/>
            <person name="Gautier V."/>
            <person name="Ament-Velasquez S.L."/>
            <person name="Kruys A."/>
            <person name="Hutchinson M.I."/>
            <person name="Powell A.J."/>
            <person name="Barry K."/>
            <person name="Miller A.N."/>
            <person name="Grigoriev I.V."/>
            <person name="Debuchy R."/>
            <person name="Gladieux P."/>
            <person name="Hiltunen Thoren M."/>
            <person name="Johannesson H."/>
        </authorList>
    </citation>
    <scope>NUCLEOTIDE SEQUENCE</scope>
    <source>
        <strain evidence="19">CBS 508.74</strain>
    </source>
</reference>
<accession>A0AAN6TLK0</accession>
<gene>
    <name evidence="19" type="ORF">N656DRAFT_264380</name>
</gene>
<evidence type="ECO:0000256" key="10">
    <source>
        <dbReference type="ARBA" id="ARBA00023295"/>
    </source>
</evidence>
<dbReference type="InterPro" id="IPR036156">
    <property type="entry name" value="Beta-gal/glucu_dom_sf"/>
</dbReference>
<comment type="caution">
    <text evidence="19">The sequence shown here is derived from an EMBL/GenBank/DDBJ whole genome shotgun (WGS) entry which is preliminary data.</text>
</comment>
<dbReference type="RefSeq" id="XP_064674229.1">
    <property type="nucleotide sequence ID" value="XM_064809049.1"/>
</dbReference>
<evidence type="ECO:0000256" key="3">
    <source>
        <dbReference type="ARBA" id="ARBA00004740"/>
    </source>
</evidence>
<dbReference type="Gene3D" id="3.20.20.80">
    <property type="entry name" value="Glycosidases"/>
    <property type="match status" value="1"/>
</dbReference>
<feature type="domain" description="Beta-mannosidase-like galactose-binding" evidence="18">
    <location>
        <begin position="13"/>
        <end position="183"/>
    </location>
</feature>
<evidence type="ECO:0000259" key="17">
    <source>
        <dbReference type="Pfam" id="PF17786"/>
    </source>
</evidence>
<dbReference type="SUPFAM" id="SSF49785">
    <property type="entry name" value="Galactose-binding domain-like"/>
    <property type="match status" value="1"/>
</dbReference>
<evidence type="ECO:0000256" key="9">
    <source>
        <dbReference type="ARBA" id="ARBA00023277"/>
    </source>
</evidence>
<dbReference type="Pfam" id="PF17786">
    <property type="entry name" value="Mannosidase_ig"/>
    <property type="match status" value="1"/>
</dbReference>
<dbReference type="PANTHER" id="PTHR43730:SF1">
    <property type="entry name" value="BETA-MANNOSIDASE"/>
    <property type="match status" value="1"/>
</dbReference>
<dbReference type="AlphaFoldDB" id="A0AAN6TLK0"/>
<dbReference type="Pfam" id="PF00703">
    <property type="entry name" value="Glyco_hydro_2"/>
    <property type="match status" value="1"/>
</dbReference>
<dbReference type="EC" id="3.2.1.25" evidence="5"/>
<dbReference type="InterPro" id="IPR013783">
    <property type="entry name" value="Ig-like_fold"/>
</dbReference>
<evidence type="ECO:0000256" key="8">
    <source>
        <dbReference type="ARBA" id="ARBA00023180"/>
    </source>
</evidence>
<dbReference type="Pfam" id="PF17753">
    <property type="entry name" value="Ig_mannosidase"/>
    <property type="match status" value="1"/>
</dbReference>
<evidence type="ECO:0000256" key="4">
    <source>
        <dbReference type="ARBA" id="ARBA00011738"/>
    </source>
</evidence>
<keyword evidence="8" id="KW-0325">Glycoprotein</keyword>
<keyword evidence="9" id="KW-0119">Carbohydrate metabolism</keyword>
<evidence type="ECO:0000313" key="19">
    <source>
        <dbReference type="EMBL" id="KAK4116659.1"/>
    </source>
</evidence>
<dbReference type="FunFam" id="3.20.20.80:FF:000050">
    <property type="entry name" value="Beta-mannosidase B"/>
    <property type="match status" value="1"/>
</dbReference>
<keyword evidence="7 19" id="KW-0378">Hydrolase</keyword>
<comment type="similarity">
    <text evidence="12">Belongs to the glycosyl hydrolase 2 family. Beta-mannosidase B subfamily.</text>
</comment>
<keyword evidence="10" id="KW-0326">Glycosidase</keyword>
<dbReference type="GO" id="GO:0005576">
    <property type="term" value="C:extracellular region"/>
    <property type="evidence" value="ECO:0007669"/>
    <property type="project" value="UniProtKB-SubCell"/>
</dbReference>
<dbReference type="InterPro" id="IPR041625">
    <property type="entry name" value="Beta-mannosidase_Ig"/>
</dbReference>
<evidence type="ECO:0000259" key="15">
    <source>
        <dbReference type="Pfam" id="PF00703"/>
    </source>
</evidence>
<evidence type="ECO:0000256" key="7">
    <source>
        <dbReference type="ARBA" id="ARBA00022801"/>
    </source>
</evidence>
<dbReference type="Proteomes" id="UP001302812">
    <property type="component" value="Unassembled WGS sequence"/>
</dbReference>
<comment type="subcellular location">
    <subcellularLocation>
        <location evidence="2">Secreted</location>
    </subcellularLocation>
</comment>
<evidence type="ECO:0000259" key="16">
    <source>
        <dbReference type="Pfam" id="PF17753"/>
    </source>
</evidence>
<proteinExistence type="inferred from homology"/>
<dbReference type="Gene3D" id="2.60.120.260">
    <property type="entry name" value="Galactose-binding domain-like"/>
    <property type="match status" value="1"/>
</dbReference>
<comment type="pathway">
    <text evidence="3">Glycan metabolism; N-glycan degradation.</text>
</comment>
<dbReference type="InterPro" id="IPR006102">
    <property type="entry name" value="Ig-like_GH2"/>
</dbReference>